<reference evidence="1" key="1">
    <citation type="submission" date="2023-03" db="EMBL/GenBank/DDBJ databases">
        <title>Amycolatopsis taiwanensis NBRC 103393.</title>
        <authorList>
            <person name="Ichikawa N."/>
            <person name="Sato H."/>
            <person name="Tonouchi N."/>
        </authorList>
    </citation>
    <scope>NUCLEOTIDE SEQUENCE</scope>
    <source>
        <strain evidence="1">NBRC 103393</strain>
    </source>
</reference>
<accession>A0A9W6VEM9</accession>
<name>A0A9W6VEM9_9PSEU</name>
<proteinExistence type="predicted"/>
<dbReference type="AlphaFoldDB" id="A0A9W6VEM9"/>
<dbReference type="RefSeq" id="WP_027947331.1">
    <property type="nucleotide sequence ID" value="NZ_BSTI01000005.1"/>
</dbReference>
<gene>
    <name evidence="1" type="ORF">Atai01_25490</name>
</gene>
<comment type="caution">
    <text evidence="1">The sequence shown here is derived from an EMBL/GenBank/DDBJ whole genome shotgun (WGS) entry which is preliminary data.</text>
</comment>
<dbReference type="EMBL" id="BSTI01000005">
    <property type="protein sequence ID" value="GLY65930.1"/>
    <property type="molecule type" value="Genomic_DNA"/>
</dbReference>
<protein>
    <submittedName>
        <fullName evidence="1">Uncharacterized protein</fullName>
    </submittedName>
</protein>
<sequence length="61" mass="6274">MNHILAELATQDADLLPTRLTLGTFDGGVFPGFGEMINVHATNLAIGTAGPAIAIQNINVG</sequence>
<evidence type="ECO:0000313" key="2">
    <source>
        <dbReference type="Proteomes" id="UP001165136"/>
    </source>
</evidence>
<dbReference type="Proteomes" id="UP001165136">
    <property type="component" value="Unassembled WGS sequence"/>
</dbReference>
<evidence type="ECO:0000313" key="1">
    <source>
        <dbReference type="EMBL" id="GLY65930.1"/>
    </source>
</evidence>
<keyword evidence="2" id="KW-1185">Reference proteome</keyword>
<organism evidence="1 2">
    <name type="scientific">Amycolatopsis taiwanensis</name>
    <dbReference type="NCBI Taxonomy" id="342230"/>
    <lineage>
        <taxon>Bacteria</taxon>
        <taxon>Bacillati</taxon>
        <taxon>Actinomycetota</taxon>
        <taxon>Actinomycetes</taxon>
        <taxon>Pseudonocardiales</taxon>
        <taxon>Pseudonocardiaceae</taxon>
        <taxon>Amycolatopsis</taxon>
    </lineage>
</organism>